<comment type="caution">
    <text evidence="2">The sequence shown here is derived from an EMBL/GenBank/DDBJ whole genome shotgun (WGS) entry which is preliminary data.</text>
</comment>
<evidence type="ECO:0000313" key="2">
    <source>
        <dbReference type="EMBL" id="KAL2840082.1"/>
    </source>
</evidence>
<accession>A0ABR4JJ74</accession>
<organism evidence="2 3">
    <name type="scientific">Aspergillus pseudodeflectus</name>
    <dbReference type="NCBI Taxonomy" id="176178"/>
    <lineage>
        <taxon>Eukaryota</taxon>
        <taxon>Fungi</taxon>
        <taxon>Dikarya</taxon>
        <taxon>Ascomycota</taxon>
        <taxon>Pezizomycotina</taxon>
        <taxon>Eurotiomycetes</taxon>
        <taxon>Eurotiomycetidae</taxon>
        <taxon>Eurotiales</taxon>
        <taxon>Aspergillaceae</taxon>
        <taxon>Aspergillus</taxon>
        <taxon>Aspergillus subgen. Nidulantes</taxon>
    </lineage>
</organism>
<reference evidence="2 3" key="1">
    <citation type="submission" date="2024-07" db="EMBL/GenBank/DDBJ databases">
        <title>Section-level genome sequencing and comparative genomics of Aspergillus sections Usti and Cavernicolus.</title>
        <authorList>
            <consortium name="Lawrence Berkeley National Laboratory"/>
            <person name="Nybo J.L."/>
            <person name="Vesth T.C."/>
            <person name="Theobald S."/>
            <person name="Frisvad J.C."/>
            <person name="Larsen T.O."/>
            <person name="Kjaerboelling I."/>
            <person name="Rothschild-Mancinelli K."/>
            <person name="Lyhne E.K."/>
            <person name="Kogle M.E."/>
            <person name="Barry K."/>
            <person name="Clum A."/>
            <person name="Na H."/>
            <person name="Ledsgaard L."/>
            <person name="Lin J."/>
            <person name="Lipzen A."/>
            <person name="Kuo A."/>
            <person name="Riley R."/>
            <person name="Mondo S."/>
            <person name="LaButti K."/>
            <person name="Haridas S."/>
            <person name="Pangalinan J."/>
            <person name="Salamov A.A."/>
            <person name="Simmons B.A."/>
            <person name="Magnuson J.K."/>
            <person name="Chen J."/>
            <person name="Drula E."/>
            <person name="Henrissat B."/>
            <person name="Wiebenga A."/>
            <person name="Lubbers R.J."/>
            <person name="Gomes A.C."/>
            <person name="Macurrencykelacurrency M.R."/>
            <person name="Stajich J."/>
            <person name="Grigoriev I.V."/>
            <person name="Mortensen U.H."/>
            <person name="De vries R.P."/>
            <person name="Baker S.E."/>
            <person name="Andersen M.R."/>
        </authorList>
    </citation>
    <scope>NUCLEOTIDE SEQUENCE [LARGE SCALE GENOMIC DNA]</scope>
    <source>
        <strain evidence="2 3">CBS 756.74</strain>
    </source>
</reference>
<protein>
    <submittedName>
        <fullName evidence="2">Uncharacterized protein</fullName>
    </submittedName>
</protein>
<name>A0ABR4JJ74_9EURO</name>
<feature type="compositionally biased region" description="Polar residues" evidence="1">
    <location>
        <begin position="21"/>
        <end position="68"/>
    </location>
</feature>
<feature type="compositionally biased region" description="Basic and acidic residues" evidence="1">
    <location>
        <begin position="7"/>
        <end position="18"/>
    </location>
</feature>
<feature type="region of interest" description="Disordered" evidence="1">
    <location>
        <begin position="1"/>
        <end position="103"/>
    </location>
</feature>
<keyword evidence="3" id="KW-1185">Reference proteome</keyword>
<sequence length="125" mass="13494">MSQRCAEGSRHSESDRARYSFTLSSATTAPSRESRPQDQSQQPIRDNPETRASVQSAYDPAGTSSTAKTPHPDATTTTTTRNSHSEELIPRPVAQSHGGTGRLSTALGSLAAIFNRQARSRGRPR</sequence>
<dbReference type="GeneID" id="98162197"/>
<dbReference type="RefSeq" id="XP_070893851.1">
    <property type="nucleotide sequence ID" value="XM_071047033.1"/>
</dbReference>
<dbReference type="Proteomes" id="UP001610444">
    <property type="component" value="Unassembled WGS sequence"/>
</dbReference>
<evidence type="ECO:0000256" key="1">
    <source>
        <dbReference type="SAM" id="MobiDB-lite"/>
    </source>
</evidence>
<dbReference type="EMBL" id="JBFXLR010000068">
    <property type="protein sequence ID" value="KAL2840082.1"/>
    <property type="molecule type" value="Genomic_DNA"/>
</dbReference>
<proteinExistence type="predicted"/>
<gene>
    <name evidence="2" type="ORF">BJX68DRAFT_271788</name>
</gene>
<evidence type="ECO:0000313" key="3">
    <source>
        <dbReference type="Proteomes" id="UP001610444"/>
    </source>
</evidence>